<feature type="domain" description="Nephrocystin 3-like N-terminal" evidence="4">
    <location>
        <begin position="247"/>
        <end position="412"/>
    </location>
</feature>
<dbReference type="EMBL" id="JAACFV010000113">
    <property type="protein sequence ID" value="KAF7505297.1"/>
    <property type="molecule type" value="Genomic_DNA"/>
</dbReference>
<proteinExistence type="predicted"/>
<feature type="domain" description="Azaphilone pigments biosynthesis cluster protein L N-terminal" evidence="2">
    <location>
        <begin position="1"/>
        <end position="170"/>
    </location>
</feature>
<dbReference type="InterPro" id="IPR054471">
    <property type="entry name" value="GPIID_WHD"/>
</dbReference>
<keyword evidence="6" id="KW-1185">Reference proteome</keyword>
<accession>A0A8H7ADX6</accession>
<dbReference type="Pfam" id="PF17111">
    <property type="entry name" value="PigL_N"/>
    <property type="match status" value="1"/>
</dbReference>
<feature type="domain" description="GPI inositol-deacylase winged helix" evidence="3">
    <location>
        <begin position="523"/>
        <end position="601"/>
    </location>
</feature>
<gene>
    <name evidence="5" type="ORF">GJ744_001084</name>
</gene>
<evidence type="ECO:0000256" key="1">
    <source>
        <dbReference type="ARBA" id="ARBA00022737"/>
    </source>
</evidence>
<dbReference type="AlphaFoldDB" id="A0A8H7ADX6"/>
<evidence type="ECO:0000259" key="4">
    <source>
        <dbReference type="Pfam" id="PF24883"/>
    </source>
</evidence>
<comment type="caution">
    <text evidence="5">The sequence shown here is derived from an EMBL/GenBank/DDBJ whole genome shotgun (WGS) entry which is preliminary data.</text>
</comment>
<dbReference type="PANTHER" id="PTHR10039">
    <property type="entry name" value="AMELOGENIN"/>
    <property type="match status" value="1"/>
</dbReference>
<evidence type="ECO:0000259" key="2">
    <source>
        <dbReference type="Pfam" id="PF17111"/>
    </source>
</evidence>
<dbReference type="OrthoDB" id="5416940at2759"/>
<dbReference type="Pfam" id="PF24883">
    <property type="entry name" value="NPHP3_N"/>
    <property type="match status" value="1"/>
</dbReference>
<dbReference type="Pfam" id="PF22939">
    <property type="entry name" value="WHD_GPIID"/>
    <property type="match status" value="1"/>
</dbReference>
<dbReference type="Gene3D" id="3.40.50.300">
    <property type="entry name" value="P-loop containing nucleotide triphosphate hydrolases"/>
    <property type="match status" value="1"/>
</dbReference>
<keyword evidence="1" id="KW-0677">Repeat</keyword>
<name>A0A8H7ADX6_9EURO</name>
<protein>
    <recommendedName>
        <fullName evidence="7">NACHT domain-containing protein</fullName>
    </recommendedName>
</protein>
<dbReference type="PANTHER" id="PTHR10039:SF15">
    <property type="entry name" value="NACHT DOMAIN-CONTAINING PROTEIN"/>
    <property type="match status" value="1"/>
</dbReference>
<dbReference type="InterPro" id="IPR027417">
    <property type="entry name" value="P-loop_NTPase"/>
</dbReference>
<organism evidence="5 6">
    <name type="scientific">Endocarpon pusillum</name>
    <dbReference type="NCBI Taxonomy" id="364733"/>
    <lineage>
        <taxon>Eukaryota</taxon>
        <taxon>Fungi</taxon>
        <taxon>Dikarya</taxon>
        <taxon>Ascomycota</taxon>
        <taxon>Pezizomycotina</taxon>
        <taxon>Eurotiomycetes</taxon>
        <taxon>Chaetothyriomycetidae</taxon>
        <taxon>Verrucariales</taxon>
        <taxon>Verrucariaceae</taxon>
        <taxon>Endocarpon</taxon>
    </lineage>
</organism>
<dbReference type="Proteomes" id="UP000606974">
    <property type="component" value="Unassembled WGS sequence"/>
</dbReference>
<dbReference type="InterPro" id="IPR031348">
    <property type="entry name" value="PigL_N"/>
</dbReference>
<evidence type="ECO:0000313" key="5">
    <source>
        <dbReference type="EMBL" id="KAF7505297.1"/>
    </source>
</evidence>
<dbReference type="SUPFAM" id="SSF52540">
    <property type="entry name" value="P-loop containing nucleoside triphosphate hydrolases"/>
    <property type="match status" value="1"/>
</dbReference>
<evidence type="ECO:0000259" key="3">
    <source>
        <dbReference type="Pfam" id="PF22939"/>
    </source>
</evidence>
<reference evidence="5" key="1">
    <citation type="submission" date="2020-02" db="EMBL/GenBank/DDBJ databases">
        <authorList>
            <person name="Palmer J.M."/>
        </authorList>
    </citation>
    <scope>NUCLEOTIDE SEQUENCE</scope>
    <source>
        <strain evidence="5">EPUS1.4</strain>
        <tissue evidence="5">Thallus</tissue>
    </source>
</reference>
<sequence length="657" mass="74597">MEPFTLSTGIVRFLSLAIEITKVLTEYIAGVESAPKDAQLLLTELAALCEVLKQLVGFLRAEDLKGKSFDRTSVLCSVIAVCQNQIEGLYKRVDKLRGSGSDRMSRALQRMKWPFEGKECNRIIETLQRCSQTFHFSLNVSNCTLLSETSSSVLSALESQQKLLQQTLAVVPQLSGEISRTLAQIGDVREVVATLADSGMLIQSIFLDIREVQLRSNDERTDRLLHWLSPLEPQKRHQEVRSKRLNDTGRWLLCKKEFQTWCNDEGNCFNHVLWCPGIPGAGKTVISSLVIDYLAAEFAEQNIGISCLYYDYRDREIQTPVNMIGGLLKQLLLAMPSIPQGTIQLFEKNQRERTMLELADAEKLLFSVSRTFDRVYICIDAVDECSNGQRKDFLNALKRSLESSVHLFLTGRTNSQGDIDRYLSPQLTIPIVADKNDVRRYIISSIEESTDPELMDEKLKGEIVSAIETTHDGMFLLPALQIRAILEQRRKSERRAMLKRLPSGLYEAYADTMTRIRLQPASWTREALSILMWTFLAERPLKIDELCHALSIKAGEAQLDPDNIPPQRSLLDCCLGLIVLDKENLTVRLVHFSFQEYLLTQQSSLFEAAHAQIASACLSYLYFEHQSNFGTVTKLEERLEKFPFLNYAACQWGHHAR</sequence>
<evidence type="ECO:0008006" key="7">
    <source>
        <dbReference type="Google" id="ProtNLM"/>
    </source>
</evidence>
<evidence type="ECO:0000313" key="6">
    <source>
        <dbReference type="Proteomes" id="UP000606974"/>
    </source>
</evidence>
<dbReference type="InterPro" id="IPR056884">
    <property type="entry name" value="NPHP3-like_N"/>
</dbReference>